<dbReference type="InterPro" id="IPR023801">
    <property type="entry name" value="His_deacetylse_dom"/>
</dbReference>
<dbReference type="InterPro" id="IPR023696">
    <property type="entry name" value="Ureohydrolase_dom_sf"/>
</dbReference>
<dbReference type="PANTHER" id="PTHR10625">
    <property type="entry name" value="HISTONE DEACETYLASE HDAC1-RELATED"/>
    <property type="match status" value="1"/>
</dbReference>
<dbReference type="GO" id="GO:0040029">
    <property type="term" value="P:epigenetic regulation of gene expression"/>
    <property type="evidence" value="ECO:0007669"/>
    <property type="project" value="TreeGrafter"/>
</dbReference>
<dbReference type="AlphaFoldDB" id="A0A2S5BFE6"/>
<protein>
    <recommendedName>
        <fullName evidence="7">Histone deacetylase domain-containing protein</fullName>
    </recommendedName>
</protein>
<dbReference type="Proteomes" id="UP000237144">
    <property type="component" value="Unassembled WGS sequence"/>
</dbReference>
<dbReference type="Pfam" id="PF00850">
    <property type="entry name" value="Hist_deacetyl"/>
    <property type="match status" value="1"/>
</dbReference>
<name>A0A2S5BFE6_9BASI</name>
<organism evidence="8 9">
    <name type="scientific">Rhodotorula taiwanensis</name>
    <dbReference type="NCBI Taxonomy" id="741276"/>
    <lineage>
        <taxon>Eukaryota</taxon>
        <taxon>Fungi</taxon>
        <taxon>Dikarya</taxon>
        <taxon>Basidiomycota</taxon>
        <taxon>Pucciniomycotina</taxon>
        <taxon>Microbotryomycetes</taxon>
        <taxon>Sporidiobolales</taxon>
        <taxon>Sporidiobolaceae</taxon>
        <taxon>Rhodotorula</taxon>
    </lineage>
</organism>
<evidence type="ECO:0000313" key="9">
    <source>
        <dbReference type="Proteomes" id="UP000237144"/>
    </source>
</evidence>
<evidence type="ECO:0000256" key="6">
    <source>
        <dbReference type="SAM" id="SignalP"/>
    </source>
</evidence>
<dbReference type="GO" id="GO:0016787">
    <property type="term" value="F:hydrolase activity"/>
    <property type="evidence" value="ECO:0007669"/>
    <property type="project" value="UniProtKB-KW"/>
</dbReference>
<dbReference type="EMBL" id="PJQD01000014">
    <property type="protein sequence ID" value="POY75487.1"/>
    <property type="molecule type" value="Genomic_DNA"/>
</dbReference>
<keyword evidence="4" id="KW-0378">Hydrolase</keyword>
<comment type="cofactor">
    <cofactor evidence="1">
        <name>Zn(2+)</name>
        <dbReference type="ChEBI" id="CHEBI:29105"/>
    </cofactor>
</comment>
<comment type="caution">
    <text evidence="8">The sequence shown here is derived from an EMBL/GenBank/DDBJ whole genome shotgun (WGS) entry which is preliminary data.</text>
</comment>
<keyword evidence="5" id="KW-0862">Zinc</keyword>
<dbReference type="STRING" id="741276.A0A2S5BFE6"/>
<proteinExistence type="inferred from homology"/>
<dbReference type="PANTHER" id="PTHR10625:SF17">
    <property type="entry name" value="HISTONE DEACETYLASE 8"/>
    <property type="match status" value="1"/>
</dbReference>
<evidence type="ECO:0000313" key="8">
    <source>
        <dbReference type="EMBL" id="POY75487.1"/>
    </source>
</evidence>
<dbReference type="GO" id="GO:0004407">
    <property type="term" value="F:histone deacetylase activity"/>
    <property type="evidence" value="ECO:0007669"/>
    <property type="project" value="TreeGrafter"/>
</dbReference>
<evidence type="ECO:0000256" key="4">
    <source>
        <dbReference type="ARBA" id="ARBA00022801"/>
    </source>
</evidence>
<dbReference type="InterPro" id="IPR037138">
    <property type="entry name" value="His_deacetylse_dom_sf"/>
</dbReference>
<evidence type="ECO:0000256" key="2">
    <source>
        <dbReference type="ARBA" id="ARBA00005947"/>
    </source>
</evidence>
<feature type="signal peptide" evidence="6">
    <location>
        <begin position="1"/>
        <end position="25"/>
    </location>
</feature>
<dbReference type="OrthoDB" id="424012at2759"/>
<reference evidence="8 9" key="1">
    <citation type="journal article" date="2018" name="Front. Microbiol.">
        <title>Prospects for Fungal Bioremediation of Acidic Radioactive Waste Sites: Characterization and Genome Sequence of Rhodotorula taiwanensis MD1149.</title>
        <authorList>
            <person name="Tkavc R."/>
            <person name="Matrosova V.Y."/>
            <person name="Grichenko O.E."/>
            <person name="Gostincar C."/>
            <person name="Volpe R.P."/>
            <person name="Klimenkova P."/>
            <person name="Gaidamakova E.K."/>
            <person name="Zhou C.E."/>
            <person name="Stewart B.J."/>
            <person name="Lyman M.G."/>
            <person name="Malfatti S.A."/>
            <person name="Rubinfeld B."/>
            <person name="Courtot M."/>
            <person name="Singh J."/>
            <person name="Dalgard C.L."/>
            <person name="Hamilton T."/>
            <person name="Frey K.G."/>
            <person name="Gunde-Cimerman N."/>
            <person name="Dugan L."/>
            <person name="Daly M.J."/>
        </authorList>
    </citation>
    <scope>NUCLEOTIDE SEQUENCE [LARGE SCALE GENOMIC DNA]</scope>
    <source>
        <strain evidence="8 9">MD1149</strain>
    </source>
</reference>
<dbReference type="Gene3D" id="3.40.800.20">
    <property type="entry name" value="Histone deacetylase domain"/>
    <property type="match status" value="1"/>
</dbReference>
<accession>A0A2S5BFE6</accession>
<gene>
    <name evidence="8" type="ORF">BMF94_1389</name>
</gene>
<dbReference type="SUPFAM" id="SSF52768">
    <property type="entry name" value="Arginase/deacetylase"/>
    <property type="match status" value="1"/>
</dbReference>
<evidence type="ECO:0000259" key="7">
    <source>
        <dbReference type="Pfam" id="PF00850"/>
    </source>
</evidence>
<dbReference type="CDD" id="cd10001">
    <property type="entry name" value="HDAC_classII_APAH"/>
    <property type="match status" value="1"/>
</dbReference>
<evidence type="ECO:0000256" key="1">
    <source>
        <dbReference type="ARBA" id="ARBA00001947"/>
    </source>
</evidence>
<evidence type="ECO:0000256" key="3">
    <source>
        <dbReference type="ARBA" id="ARBA00022723"/>
    </source>
</evidence>
<comment type="similarity">
    <text evidence="2">Belongs to the histone deacetylase family.</text>
</comment>
<dbReference type="PRINTS" id="PR01270">
    <property type="entry name" value="HDASUPER"/>
</dbReference>
<feature type="chain" id="PRO_5015509404" description="Histone deacetylase domain-containing protein" evidence="6">
    <location>
        <begin position="26"/>
        <end position="390"/>
    </location>
</feature>
<dbReference type="GO" id="GO:0046872">
    <property type="term" value="F:metal ion binding"/>
    <property type="evidence" value="ECO:0007669"/>
    <property type="project" value="UniProtKB-KW"/>
</dbReference>
<evidence type="ECO:0000256" key="5">
    <source>
        <dbReference type="ARBA" id="ARBA00022833"/>
    </source>
</evidence>
<keyword evidence="3" id="KW-0479">Metal-binding</keyword>
<feature type="domain" description="Histone deacetylase" evidence="7">
    <location>
        <begin position="41"/>
        <end position="374"/>
    </location>
</feature>
<sequence>MGTARARSTRLARMLVFHTPLLVLHDPPYEILSGCAQPYFESPDRIALILAALLTTKETATPADTASHFEERRCDWTRDEIAADRELMEAVARVHSRDYLDFLREIYDEWVAEGGSKDAALPETFLRRDLLLEPALPDTTSKGSAIARIGRYSFDLSAPVTAETWIAALASTKVALEALAALRTETPAAARPPGHHATDELCGGYCYLNSAAVAARHFQAERGEGSRVAILDIDYHHGNGTSQIFYDDPSVLYVSLHATPDYPYYTGSKDERGGPNARGFNINYPLPLHTADDEYLATLSQAGDDVVAFDPALVIVSLGVDTYIDDPITQFQITGAAYPKMGELVARLGKPTLFVMEGGYNKGAIGKCCRGVLEGFQLASVEVTGRPNPQ</sequence>
<keyword evidence="9" id="KW-1185">Reference proteome</keyword>
<keyword evidence="6" id="KW-0732">Signal</keyword>
<dbReference type="InterPro" id="IPR000286">
    <property type="entry name" value="HDACs"/>
</dbReference>